<keyword evidence="9" id="KW-1185">Reference proteome</keyword>
<evidence type="ECO:0000313" key="8">
    <source>
        <dbReference type="EMBL" id="MBO0651936.1"/>
    </source>
</evidence>
<dbReference type="EMBL" id="JAFMOF010000001">
    <property type="protein sequence ID" value="MBO0651936.1"/>
    <property type="molecule type" value="Genomic_DNA"/>
</dbReference>
<feature type="domain" description="Acyl-CoA dehydrogenase/oxidase N-terminal" evidence="7">
    <location>
        <begin position="6"/>
        <end position="91"/>
    </location>
</feature>
<evidence type="ECO:0000313" key="9">
    <source>
        <dbReference type="Proteomes" id="UP000664781"/>
    </source>
</evidence>
<evidence type="ECO:0000259" key="7">
    <source>
        <dbReference type="Pfam" id="PF02771"/>
    </source>
</evidence>
<dbReference type="SUPFAM" id="SSF47203">
    <property type="entry name" value="Acyl-CoA dehydrogenase C-terminal domain-like"/>
    <property type="match status" value="1"/>
</dbReference>
<organism evidence="8 9">
    <name type="scientific">Streptomyces triculaminicus</name>
    <dbReference type="NCBI Taxonomy" id="2816232"/>
    <lineage>
        <taxon>Bacteria</taxon>
        <taxon>Bacillati</taxon>
        <taxon>Actinomycetota</taxon>
        <taxon>Actinomycetes</taxon>
        <taxon>Kitasatosporales</taxon>
        <taxon>Streptomycetaceae</taxon>
        <taxon>Streptomyces</taxon>
    </lineage>
</organism>
<keyword evidence="5" id="KW-0560">Oxidoreductase</keyword>
<dbReference type="InterPro" id="IPR013786">
    <property type="entry name" value="AcylCoA_DH/ox_N"/>
</dbReference>
<comment type="caution">
    <text evidence="8">The sequence shown here is derived from an EMBL/GenBank/DDBJ whole genome shotgun (WGS) entry which is preliminary data.</text>
</comment>
<dbReference type="InterPro" id="IPR036250">
    <property type="entry name" value="AcylCo_DH-like_C"/>
</dbReference>
<gene>
    <name evidence="8" type="ORF">J1792_03725</name>
</gene>
<reference evidence="8" key="1">
    <citation type="submission" date="2021-03" db="EMBL/GenBank/DDBJ databases">
        <title>Streptomyces strains.</title>
        <authorList>
            <person name="Lund M.B."/>
            <person name="Toerring T."/>
        </authorList>
    </citation>
    <scope>NUCLEOTIDE SEQUENCE</scope>
    <source>
        <strain evidence="8">JCM 4242</strain>
    </source>
</reference>
<dbReference type="Pfam" id="PF02771">
    <property type="entry name" value="Acyl-CoA_dh_N"/>
    <property type="match status" value="1"/>
</dbReference>
<comment type="cofactor">
    <cofactor evidence="1">
        <name>FAD</name>
        <dbReference type="ChEBI" id="CHEBI:57692"/>
    </cofactor>
</comment>
<name>A0A939FJJ5_9ACTN</name>
<evidence type="ECO:0000256" key="5">
    <source>
        <dbReference type="ARBA" id="ARBA00023002"/>
    </source>
</evidence>
<keyword evidence="4" id="KW-0274">FAD</keyword>
<dbReference type="Gene3D" id="1.20.140.10">
    <property type="entry name" value="Butyryl-CoA Dehydrogenase, subunit A, domain 3"/>
    <property type="match status" value="1"/>
</dbReference>
<dbReference type="SUPFAM" id="SSF56645">
    <property type="entry name" value="Acyl-CoA dehydrogenase NM domain-like"/>
    <property type="match status" value="1"/>
</dbReference>
<dbReference type="PANTHER" id="PTHR43884">
    <property type="entry name" value="ACYL-COA DEHYDROGENASE"/>
    <property type="match status" value="1"/>
</dbReference>
<keyword evidence="3" id="KW-0285">Flavoprotein</keyword>
<dbReference type="Gene3D" id="1.10.540.10">
    <property type="entry name" value="Acyl-CoA dehydrogenase/oxidase, N-terminal domain"/>
    <property type="match status" value="1"/>
</dbReference>
<evidence type="ECO:0000256" key="2">
    <source>
        <dbReference type="ARBA" id="ARBA00009347"/>
    </source>
</evidence>
<dbReference type="InterPro" id="IPR009075">
    <property type="entry name" value="AcylCo_DH/oxidase_C"/>
</dbReference>
<dbReference type="InterPro" id="IPR037069">
    <property type="entry name" value="AcylCoA_DH/ox_N_sf"/>
</dbReference>
<comment type="similarity">
    <text evidence="2">Belongs to the acyl-CoA dehydrogenase family.</text>
</comment>
<sequence>MDFRLSEDQRALRAGMRDLLAARFPREKLRKSAEADPAKRAPLDRALWRELGEIGMFSLRLSEKEGGAGLGLPEAVLVFEEAGRALLPGPLAATHLAAGLVPGAADGATVVTALEGDGVVEQLDAADAVLLLEGPTVRALPVDDGTGALAAARPLRSVDPTTPLHYLPPADEAMQGAERAGQAKGLAVGRLCGEAALLTAAQQLGSAARTLEMAVAYVKVRTQFARPIGAFQAVQHVCARMLARTEIARSSVYAASLTMTLGDTCAAKLLADEAAVRNARDCLQLHGGLGFTWDADVHLHLKRAWVRQAQWQSAAKAEEALAAALLEDPGDCMTETANRANGAV</sequence>
<dbReference type="Pfam" id="PF00441">
    <property type="entry name" value="Acyl-CoA_dh_1"/>
    <property type="match status" value="1"/>
</dbReference>
<dbReference type="RefSeq" id="WP_207246666.1">
    <property type="nucleotide sequence ID" value="NZ_JAFMOF010000001.1"/>
</dbReference>
<evidence type="ECO:0000256" key="1">
    <source>
        <dbReference type="ARBA" id="ARBA00001974"/>
    </source>
</evidence>
<evidence type="ECO:0000256" key="3">
    <source>
        <dbReference type="ARBA" id="ARBA00022630"/>
    </source>
</evidence>
<dbReference type="AlphaFoldDB" id="A0A939FJJ5"/>
<accession>A0A939FJJ5</accession>
<dbReference type="Proteomes" id="UP000664781">
    <property type="component" value="Unassembled WGS sequence"/>
</dbReference>
<evidence type="ECO:0000259" key="6">
    <source>
        <dbReference type="Pfam" id="PF00441"/>
    </source>
</evidence>
<protein>
    <submittedName>
        <fullName evidence="8">Acyl-CoA/acyl-ACP dehydrogenase</fullName>
    </submittedName>
</protein>
<dbReference type="InterPro" id="IPR009100">
    <property type="entry name" value="AcylCoA_DH/oxidase_NM_dom_sf"/>
</dbReference>
<dbReference type="PANTHER" id="PTHR43884:SF20">
    <property type="entry name" value="ACYL-COA DEHYDROGENASE FADE28"/>
    <property type="match status" value="1"/>
</dbReference>
<dbReference type="GO" id="GO:0003995">
    <property type="term" value="F:acyl-CoA dehydrogenase activity"/>
    <property type="evidence" value="ECO:0007669"/>
    <property type="project" value="TreeGrafter"/>
</dbReference>
<proteinExistence type="inferred from homology"/>
<evidence type="ECO:0000256" key="4">
    <source>
        <dbReference type="ARBA" id="ARBA00022827"/>
    </source>
</evidence>
<dbReference type="GO" id="GO:0050660">
    <property type="term" value="F:flavin adenine dinucleotide binding"/>
    <property type="evidence" value="ECO:0007669"/>
    <property type="project" value="InterPro"/>
</dbReference>
<feature type="domain" description="Acyl-CoA dehydrogenase/oxidase C-terminal" evidence="6">
    <location>
        <begin position="196"/>
        <end position="304"/>
    </location>
</feature>